<proteinExistence type="predicted"/>
<name>A0ABX2EV22_9BURK</name>
<comment type="caution">
    <text evidence="1">The sequence shown here is derived from an EMBL/GenBank/DDBJ whole genome shotgun (WGS) entry which is preliminary data.</text>
</comment>
<evidence type="ECO:0000313" key="2">
    <source>
        <dbReference type="Proteomes" id="UP000737171"/>
    </source>
</evidence>
<evidence type="ECO:0000313" key="1">
    <source>
        <dbReference type="EMBL" id="NRF72443.1"/>
    </source>
</evidence>
<sequence length="87" mass="9949">MDNTIDNTIFGDIAQIEKTLSEDTIGERARAMISYFEEVSKNSEKMLSQPIAENERRLVTQLIEGFRASQRIIRHVWETLHSASLPA</sequence>
<reference evidence="1 2" key="1">
    <citation type="submission" date="2020-05" db="EMBL/GenBank/DDBJ databases">
        <title>Aquincola sp. isolate from soil.</title>
        <authorList>
            <person name="Han J."/>
            <person name="Kim D.-U."/>
        </authorList>
    </citation>
    <scope>NUCLEOTIDE SEQUENCE [LARGE SCALE GENOMIC DNA]</scope>
    <source>
        <strain evidence="1 2">S2</strain>
    </source>
</reference>
<dbReference type="RefSeq" id="WP_173135681.1">
    <property type="nucleotide sequence ID" value="NZ_JABRWJ010000029.1"/>
</dbReference>
<protein>
    <submittedName>
        <fullName evidence="1">Uncharacterized protein</fullName>
    </submittedName>
</protein>
<keyword evidence="2" id="KW-1185">Reference proteome</keyword>
<dbReference type="EMBL" id="JABRWJ010000029">
    <property type="protein sequence ID" value="NRF72443.1"/>
    <property type="molecule type" value="Genomic_DNA"/>
</dbReference>
<organism evidence="1 2">
    <name type="scientific">Pseudaquabacterium terrae</name>
    <dbReference type="NCBI Taxonomy" id="2732868"/>
    <lineage>
        <taxon>Bacteria</taxon>
        <taxon>Pseudomonadati</taxon>
        <taxon>Pseudomonadota</taxon>
        <taxon>Betaproteobacteria</taxon>
        <taxon>Burkholderiales</taxon>
        <taxon>Sphaerotilaceae</taxon>
        <taxon>Pseudaquabacterium</taxon>
    </lineage>
</organism>
<gene>
    <name evidence="1" type="ORF">HLB44_36390</name>
</gene>
<dbReference type="Proteomes" id="UP000737171">
    <property type="component" value="Unassembled WGS sequence"/>
</dbReference>
<accession>A0ABX2EV22</accession>